<accession>A0AAV4HIP7</accession>
<dbReference type="Proteomes" id="UP000762676">
    <property type="component" value="Unassembled WGS sequence"/>
</dbReference>
<organism evidence="1 2">
    <name type="scientific">Elysia marginata</name>
    <dbReference type="NCBI Taxonomy" id="1093978"/>
    <lineage>
        <taxon>Eukaryota</taxon>
        <taxon>Metazoa</taxon>
        <taxon>Spiralia</taxon>
        <taxon>Lophotrochozoa</taxon>
        <taxon>Mollusca</taxon>
        <taxon>Gastropoda</taxon>
        <taxon>Heterobranchia</taxon>
        <taxon>Euthyneura</taxon>
        <taxon>Panpulmonata</taxon>
        <taxon>Sacoglossa</taxon>
        <taxon>Placobranchoidea</taxon>
        <taxon>Plakobranchidae</taxon>
        <taxon>Elysia</taxon>
    </lineage>
</organism>
<comment type="caution">
    <text evidence="1">The sequence shown here is derived from an EMBL/GenBank/DDBJ whole genome shotgun (WGS) entry which is preliminary data.</text>
</comment>
<reference evidence="1 2" key="1">
    <citation type="journal article" date="2021" name="Elife">
        <title>Chloroplast acquisition without the gene transfer in kleptoplastic sea slugs, Plakobranchus ocellatus.</title>
        <authorList>
            <person name="Maeda T."/>
            <person name="Takahashi S."/>
            <person name="Yoshida T."/>
            <person name="Shimamura S."/>
            <person name="Takaki Y."/>
            <person name="Nagai Y."/>
            <person name="Toyoda A."/>
            <person name="Suzuki Y."/>
            <person name="Arimoto A."/>
            <person name="Ishii H."/>
            <person name="Satoh N."/>
            <person name="Nishiyama T."/>
            <person name="Hasebe M."/>
            <person name="Maruyama T."/>
            <person name="Minagawa J."/>
            <person name="Obokata J."/>
            <person name="Shigenobu S."/>
        </authorList>
    </citation>
    <scope>NUCLEOTIDE SEQUENCE [LARGE SCALE GENOMIC DNA]</scope>
</reference>
<dbReference type="EMBL" id="BMAT01012681">
    <property type="protein sequence ID" value="GFR96948.1"/>
    <property type="molecule type" value="Genomic_DNA"/>
</dbReference>
<dbReference type="AlphaFoldDB" id="A0AAV4HIP7"/>
<proteinExistence type="predicted"/>
<evidence type="ECO:0000313" key="1">
    <source>
        <dbReference type="EMBL" id="GFR96948.1"/>
    </source>
</evidence>
<evidence type="ECO:0000313" key="2">
    <source>
        <dbReference type="Proteomes" id="UP000762676"/>
    </source>
</evidence>
<protein>
    <submittedName>
        <fullName evidence="1">Monocarboxylate transporter 12</fullName>
    </submittedName>
</protein>
<gene>
    <name evidence="1" type="ORF">ElyMa_006311800</name>
</gene>
<keyword evidence="2" id="KW-1185">Reference proteome</keyword>
<name>A0AAV4HIP7_9GAST</name>
<sequence length="101" mass="11339">MFSRMEGLIDALDTSKWEEITAANKPDGFVEFHVNPHAHKQVDKTTFSFMIESDDESASKVVTLHHAIKDPIKKANMVELRLSEDKITGIDLDGDIVILKS</sequence>